<keyword evidence="5 6" id="KW-0408">Iron</keyword>
<dbReference type="InterPro" id="IPR009056">
    <property type="entry name" value="Cyt_c-like_dom"/>
</dbReference>
<evidence type="ECO:0000256" key="3">
    <source>
        <dbReference type="ARBA" id="ARBA00022723"/>
    </source>
</evidence>
<dbReference type="SUPFAM" id="SSF46626">
    <property type="entry name" value="Cytochrome c"/>
    <property type="match status" value="1"/>
</dbReference>
<evidence type="ECO:0000313" key="9">
    <source>
        <dbReference type="Proteomes" id="UP000502611"/>
    </source>
</evidence>
<evidence type="ECO:0000256" key="2">
    <source>
        <dbReference type="ARBA" id="ARBA00022617"/>
    </source>
</evidence>
<dbReference type="PANTHER" id="PTHR11961">
    <property type="entry name" value="CYTOCHROME C"/>
    <property type="match status" value="1"/>
</dbReference>
<evidence type="ECO:0000256" key="5">
    <source>
        <dbReference type="ARBA" id="ARBA00023004"/>
    </source>
</evidence>
<dbReference type="GO" id="GO:0020037">
    <property type="term" value="F:heme binding"/>
    <property type="evidence" value="ECO:0007669"/>
    <property type="project" value="InterPro"/>
</dbReference>
<keyword evidence="2 6" id="KW-0349">Heme</keyword>
<evidence type="ECO:0000313" key="8">
    <source>
        <dbReference type="EMBL" id="QJR06185.1"/>
    </source>
</evidence>
<dbReference type="Pfam" id="PF00034">
    <property type="entry name" value="Cytochrom_C"/>
    <property type="match status" value="1"/>
</dbReference>
<dbReference type="PROSITE" id="PS51007">
    <property type="entry name" value="CYTC"/>
    <property type="match status" value="1"/>
</dbReference>
<name>A0A6M4GGC7_SPHYA</name>
<evidence type="ECO:0000256" key="4">
    <source>
        <dbReference type="ARBA" id="ARBA00022982"/>
    </source>
</evidence>
<dbReference type="Proteomes" id="UP000502611">
    <property type="component" value="Plasmid p-B-Sy"/>
</dbReference>
<evidence type="ECO:0000256" key="1">
    <source>
        <dbReference type="ARBA" id="ARBA00022448"/>
    </source>
</evidence>
<geneLocation type="plasmid" evidence="9">
    <name>p-b-sy</name>
</geneLocation>
<evidence type="ECO:0000259" key="7">
    <source>
        <dbReference type="PROSITE" id="PS51007"/>
    </source>
</evidence>
<dbReference type="Gene3D" id="1.10.760.10">
    <property type="entry name" value="Cytochrome c-like domain"/>
    <property type="match status" value="1"/>
</dbReference>
<accession>A0A6M4GGC7</accession>
<sequence length="105" mass="10814">MAIPKSAPASGDKLFGQQCGACHSVKAGENRVGPSLAGIVGRKAASGAKYQYSAALKKSGQTWNAASLDKWLTGSAKAVPGTKMAYAQADAAKRKAIIDYLSTLK</sequence>
<gene>
    <name evidence="8" type="ORF">HH800_27925</name>
</gene>
<dbReference type="PRINTS" id="PR00604">
    <property type="entry name" value="CYTCHRMECIAB"/>
</dbReference>
<dbReference type="GO" id="GO:0009055">
    <property type="term" value="F:electron transfer activity"/>
    <property type="evidence" value="ECO:0007669"/>
    <property type="project" value="InterPro"/>
</dbReference>
<keyword evidence="1" id="KW-0813">Transport</keyword>
<protein>
    <submittedName>
        <fullName evidence="8">C-type cytochrome</fullName>
    </submittedName>
</protein>
<dbReference type="EMBL" id="CP053023">
    <property type="protein sequence ID" value="QJR06185.1"/>
    <property type="molecule type" value="Genomic_DNA"/>
</dbReference>
<dbReference type="InterPro" id="IPR036909">
    <property type="entry name" value="Cyt_c-like_dom_sf"/>
</dbReference>
<proteinExistence type="predicted"/>
<feature type="domain" description="Cytochrome c" evidence="7">
    <location>
        <begin position="6"/>
        <end position="105"/>
    </location>
</feature>
<evidence type="ECO:0000256" key="6">
    <source>
        <dbReference type="PROSITE-ProRule" id="PRU00433"/>
    </source>
</evidence>
<keyword evidence="8" id="KW-0614">Plasmid</keyword>
<dbReference type="InterPro" id="IPR002327">
    <property type="entry name" value="Cyt_c_1A/1B"/>
</dbReference>
<dbReference type="GO" id="GO:0046872">
    <property type="term" value="F:metal ion binding"/>
    <property type="evidence" value="ECO:0007669"/>
    <property type="project" value="UniProtKB-KW"/>
</dbReference>
<dbReference type="AlphaFoldDB" id="A0A6M4GGC7"/>
<keyword evidence="3 6" id="KW-0479">Metal-binding</keyword>
<organism evidence="8 9">
    <name type="scientific">Sphingobium yanoikuyae</name>
    <name type="common">Sphingomonas yanoikuyae</name>
    <dbReference type="NCBI Taxonomy" id="13690"/>
    <lineage>
        <taxon>Bacteria</taxon>
        <taxon>Pseudomonadati</taxon>
        <taxon>Pseudomonadota</taxon>
        <taxon>Alphaproteobacteria</taxon>
        <taxon>Sphingomonadales</taxon>
        <taxon>Sphingomonadaceae</taxon>
        <taxon>Sphingobium</taxon>
    </lineage>
</organism>
<reference evidence="8 9" key="1">
    <citation type="submission" date="2020-04" db="EMBL/GenBank/DDBJ databases">
        <title>The Whole Genome Analysis of High salt-tolerant Sphingobium yanoikuyae YC-XJ2 with Aryl organophosphorus flame retardants (aryl-OPFRs)-degrading capacity and characteristics of Related phosphotriesterase.</title>
        <authorList>
            <person name="Li X."/>
        </authorList>
    </citation>
    <scope>NUCLEOTIDE SEQUENCE [LARGE SCALE GENOMIC DNA]</scope>
    <source>
        <strain evidence="8 9">YC-XJ2</strain>
        <plasmid evidence="9">p-b-sy</plasmid>
    </source>
</reference>
<keyword evidence="4" id="KW-0249">Electron transport</keyword>